<dbReference type="InterPro" id="IPR016103">
    <property type="entry name" value="ProQ/FinO"/>
</dbReference>
<dbReference type="SUPFAM" id="SSF48657">
    <property type="entry name" value="FinO-like"/>
    <property type="match status" value="1"/>
</dbReference>
<feature type="compositionally biased region" description="Basic and acidic residues" evidence="4">
    <location>
        <begin position="276"/>
        <end position="289"/>
    </location>
</feature>
<accession>A0A0U3MCC1</accession>
<keyword evidence="2" id="KW-0694">RNA-binding</keyword>
<feature type="compositionally biased region" description="Low complexity" evidence="4">
    <location>
        <begin position="32"/>
        <end position="53"/>
    </location>
</feature>
<evidence type="ECO:0000256" key="3">
    <source>
        <dbReference type="ARBA" id="ARBA00023186"/>
    </source>
</evidence>
<dbReference type="PANTHER" id="PTHR38106">
    <property type="entry name" value="RNA CHAPERONE PROQ"/>
    <property type="match status" value="1"/>
</dbReference>
<dbReference type="KEGG" id="rdp:RD2015_586"/>
<dbReference type="EMBL" id="CP013729">
    <property type="protein sequence ID" value="ALV05084.1"/>
    <property type="molecule type" value="Genomic_DNA"/>
</dbReference>
<dbReference type="GO" id="GO:0034057">
    <property type="term" value="F:RNA strand-exchange activity"/>
    <property type="evidence" value="ECO:0007669"/>
    <property type="project" value="InterPro"/>
</dbReference>
<dbReference type="GO" id="GO:0010608">
    <property type="term" value="P:post-transcriptional regulation of gene expression"/>
    <property type="evidence" value="ECO:0007669"/>
    <property type="project" value="InterPro"/>
</dbReference>
<feature type="region of interest" description="Disordered" evidence="4">
    <location>
        <begin position="266"/>
        <end position="355"/>
    </location>
</feature>
<dbReference type="SMART" id="SM00945">
    <property type="entry name" value="ProQ"/>
    <property type="match status" value="1"/>
</dbReference>
<reference evidence="5 6" key="1">
    <citation type="submission" date="2015-12" db="EMBL/GenBank/DDBJ databases">
        <title>Complete genome of Roseateles depolymerans KCTC 42856.</title>
        <authorList>
            <person name="Kim K.M."/>
        </authorList>
    </citation>
    <scope>NUCLEOTIDE SEQUENCE [LARGE SCALE GENOMIC DNA]</scope>
    <source>
        <strain evidence="5 6">KCTC 42856</strain>
    </source>
</reference>
<gene>
    <name evidence="5" type="ORF">RD2015_586</name>
</gene>
<evidence type="ECO:0000256" key="2">
    <source>
        <dbReference type="ARBA" id="ARBA00022884"/>
    </source>
</evidence>
<dbReference type="GO" id="GO:0033592">
    <property type="term" value="F:RNA strand annealing activity"/>
    <property type="evidence" value="ECO:0007669"/>
    <property type="project" value="InterPro"/>
</dbReference>
<dbReference type="Pfam" id="PF04352">
    <property type="entry name" value="ProQ"/>
    <property type="match status" value="1"/>
</dbReference>
<keyword evidence="1" id="KW-0963">Cytoplasm</keyword>
<dbReference type="Proteomes" id="UP000060699">
    <property type="component" value="Chromosome"/>
</dbReference>
<dbReference type="Gene3D" id="1.10.1710.10">
    <property type="entry name" value="ProQ/FinO domain"/>
    <property type="match status" value="1"/>
</dbReference>
<feature type="region of interest" description="Disordered" evidence="4">
    <location>
        <begin position="207"/>
        <end position="228"/>
    </location>
</feature>
<dbReference type="GO" id="GO:0005829">
    <property type="term" value="C:cytosol"/>
    <property type="evidence" value="ECO:0007669"/>
    <property type="project" value="TreeGrafter"/>
</dbReference>
<dbReference type="InterPro" id="IPR036442">
    <property type="entry name" value="ProQ/FinO_sf"/>
</dbReference>
<dbReference type="InterPro" id="IPR023529">
    <property type="entry name" value="ProQ"/>
</dbReference>
<feature type="compositionally biased region" description="Basic and acidic residues" evidence="4">
    <location>
        <begin position="296"/>
        <end position="347"/>
    </location>
</feature>
<feature type="compositionally biased region" description="Polar residues" evidence="4">
    <location>
        <begin position="10"/>
        <end position="30"/>
    </location>
</feature>
<organism evidence="5 6">
    <name type="scientific">Roseateles depolymerans</name>
    <dbReference type="NCBI Taxonomy" id="76731"/>
    <lineage>
        <taxon>Bacteria</taxon>
        <taxon>Pseudomonadati</taxon>
        <taxon>Pseudomonadota</taxon>
        <taxon>Betaproteobacteria</taxon>
        <taxon>Burkholderiales</taxon>
        <taxon>Sphaerotilaceae</taxon>
        <taxon>Roseateles</taxon>
    </lineage>
</organism>
<dbReference type="PATRIC" id="fig|76731.3.peg.596"/>
<dbReference type="STRING" id="76731.RD2015_586"/>
<sequence>MAGLRAARFMSSSTQPTSAQPGDAASSTPETAPESLTPSASESASASSTAAEAPSDDVAAGEGTPWADTVAADTAEQAAQPSAEPGAADGTQASDGAVSADKPHPKSSGKAAQDGGRVDVPAVAAALKDLFPALFNGPAKPVKLRIQADIQERAPGKFSKQQLSAFLRRYTGGTGYLIGLTKAKHRFDLDGQPAGEISDEHRQAAQEELTRRRGITETRRADEERGRQERAQLLRDFSRTTLTPANFCALKGLTQEQLDAQLALAREEEAQQPPRPPRDDRGPRGDRRPQGQGRPDGGRGGERRGDRPAGGGERRGEGGQRPARGDGRPRGDGPDRQDGGRRPDGGKRPPRRSNG</sequence>
<feature type="region of interest" description="Disordered" evidence="4">
    <location>
        <begin position="1"/>
        <end position="116"/>
    </location>
</feature>
<protein>
    <submittedName>
        <fullName evidence="5">Uncharacterized protein</fullName>
    </submittedName>
</protein>
<keyword evidence="3" id="KW-0143">Chaperone</keyword>
<evidence type="ECO:0000313" key="5">
    <source>
        <dbReference type="EMBL" id="ALV05084.1"/>
    </source>
</evidence>
<evidence type="ECO:0000256" key="4">
    <source>
        <dbReference type="SAM" id="MobiDB-lite"/>
    </source>
</evidence>
<keyword evidence="6" id="KW-1185">Reference proteome</keyword>
<evidence type="ECO:0000313" key="6">
    <source>
        <dbReference type="Proteomes" id="UP000060699"/>
    </source>
</evidence>
<name>A0A0U3MCC1_9BURK</name>
<proteinExistence type="predicted"/>
<dbReference type="PANTHER" id="PTHR38106:SF1">
    <property type="entry name" value="RNA CHAPERONE PROQ"/>
    <property type="match status" value="1"/>
</dbReference>
<dbReference type="AlphaFoldDB" id="A0A0U3MCC1"/>
<evidence type="ECO:0000256" key="1">
    <source>
        <dbReference type="ARBA" id="ARBA00022490"/>
    </source>
</evidence>